<keyword evidence="4" id="KW-1185">Reference proteome</keyword>
<organism evidence="3 4">
    <name type="scientific">Noviherbaspirillum album</name>
    <dbReference type="NCBI Taxonomy" id="3080276"/>
    <lineage>
        <taxon>Bacteria</taxon>
        <taxon>Pseudomonadati</taxon>
        <taxon>Pseudomonadota</taxon>
        <taxon>Betaproteobacteria</taxon>
        <taxon>Burkholderiales</taxon>
        <taxon>Oxalobacteraceae</taxon>
        <taxon>Noviherbaspirillum</taxon>
    </lineage>
</organism>
<gene>
    <name evidence="3" type="primary">otsB</name>
    <name evidence="3" type="ORF">RY831_28820</name>
</gene>
<name>A0ABU6JHP0_9BURK</name>
<proteinExistence type="inferred from homology"/>
<comment type="function">
    <text evidence="2">Removes the phosphate from trehalose 6-phosphate to produce free trehalose.</text>
</comment>
<comment type="similarity">
    <text evidence="2">Belongs to the trehalose phosphatase family.</text>
</comment>
<protein>
    <recommendedName>
        <fullName evidence="2">Trehalose 6-phosphate phosphatase</fullName>
        <ecNumber evidence="2">3.1.3.12</ecNumber>
    </recommendedName>
</protein>
<dbReference type="EMBL" id="JAWIIV010000045">
    <property type="protein sequence ID" value="MEC4723166.1"/>
    <property type="molecule type" value="Genomic_DNA"/>
</dbReference>
<evidence type="ECO:0000256" key="2">
    <source>
        <dbReference type="RuleBase" id="RU361117"/>
    </source>
</evidence>
<keyword evidence="1 2" id="KW-0378">Hydrolase</keyword>
<dbReference type="InterPro" id="IPR023214">
    <property type="entry name" value="HAD_sf"/>
</dbReference>
<dbReference type="PANTHER" id="PTHR43768:SF3">
    <property type="entry name" value="TREHALOSE 6-PHOSPHATE PHOSPHATASE"/>
    <property type="match status" value="1"/>
</dbReference>
<dbReference type="SUPFAM" id="SSF56784">
    <property type="entry name" value="HAD-like"/>
    <property type="match status" value="1"/>
</dbReference>
<dbReference type="EC" id="3.1.3.12" evidence="2"/>
<keyword evidence="2" id="KW-0460">Magnesium</keyword>
<dbReference type="Gene3D" id="3.40.50.1000">
    <property type="entry name" value="HAD superfamily/HAD-like"/>
    <property type="match status" value="1"/>
</dbReference>
<evidence type="ECO:0000313" key="3">
    <source>
        <dbReference type="EMBL" id="MEC4723166.1"/>
    </source>
</evidence>
<dbReference type="Proteomes" id="UP001352263">
    <property type="component" value="Unassembled WGS sequence"/>
</dbReference>
<dbReference type="GO" id="GO:0004805">
    <property type="term" value="F:trehalose-phosphatase activity"/>
    <property type="evidence" value="ECO:0007669"/>
    <property type="project" value="UniProtKB-EC"/>
</dbReference>
<evidence type="ECO:0000256" key="1">
    <source>
        <dbReference type="ARBA" id="ARBA00022801"/>
    </source>
</evidence>
<dbReference type="RefSeq" id="WP_326509788.1">
    <property type="nucleotide sequence ID" value="NZ_JAWIIV010000045.1"/>
</dbReference>
<comment type="caution">
    <text evidence="3">The sequence shown here is derived from an EMBL/GenBank/DDBJ whole genome shotgun (WGS) entry which is preliminary data.</text>
</comment>
<reference evidence="3 4" key="1">
    <citation type="submission" date="2023-10" db="EMBL/GenBank/DDBJ databases">
        <title>Noviherbaspirillum sp. CPCC 100848 genome assembly.</title>
        <authorList>
            <person name="Li X.Y."/>
            <person name="Fang X.M."/>
        </authorList>
    </citation>
    <scope>NUCLEOTIDE SEQUENCE [LARGE SCALE GENOMIC DNA]</scope>
    <source>
        <strain evidence="3 4">CPCC 100848</strain>
    </source>
</reference>
<dbReference type="InterPro" id="IPR003337">
    <property type="entry name" value="Trehalose_PPase"/>
</dbReference>
<dbReference type="Gene3D" id="3.30.70.1020">
    <property type="entry name" value="Trehalose-6-phosphate phosphatase related protein, domain 2"/>
    <property type="match status" value="1"/>
</dbReference>
<dbReference type="NCBIfam" id="TIGR00685">
    <property type="entry name" value="T6PP"/>
    <property type="match status" value="1"/>
</dbReference>
<evidence type="ECO:0000313" key="4">
    <source>
        <dbReference type="Proteomes" id="UP001352263"/>
    </source>
</evidence>
<dbReference type="Pfam" id="PF02358">
    <property type="entry name" value="Trehalose_PPase"/>
    <property type="match status" value="1"/>
</dbReference>
<dbReference type="InterPro" id="IPR044651">
    <property type="entry name" value="OTSB-like"/>
</dbReference>
<dbReference type="PANTHER" id="PTHR43768">
    <property type="entry name" value="TREHALOSE 6-PHOSPHATE PHOSPHATASE"/>
    <property type="match status" value="1"/>
</dbReference>
<dbReference type="InterPro" id="IPR036412">
    <property type="entry name" value="HAD-like_sf"/>
</dbReference>
<accession>A0ABU6JHP0</accession>
<comment type="catalytic activity">
    <reaction evidence="2">
        <text>alpha,alpha-trehalose 6-phosphate + H2O = alpha,alpha-trehalose + phosphate</text>
        <dbReference type="Rhea" id="RHEA:23420"/>
        <dbReference type="ChEBI" id="CHEBI:15377"/>
        <dbReference type="ChEBI" id="CHEBI:16551"/>
        <dbReference type="ChEBI" id="CHEBI:43474"/>
        <dbReference type="ChEBI" id="CHEBI:58429"/>
        <dbReference type="EC" id="3.1.3.12"/>
    </reaction>
</comment>
<comment type="pathway">
    <text evidence="2">Glycan biosynthesis; trehalose biosynthesis.</text>
</comment>
<sequence length="267" mass="29764">MAVSFLEHGTGRLLDIVRPGMLCAFDFDGTIAPIVDDPAAARVAPSVLRRLAVLAEFTPVAIITGRSLEDISLRLDFFPEFVIGNHGMEGLPGEEWNEERYRLSCRAWLHDLQGALGRAGLDPAIWIEDKIYSLSVHYRLAQDPQAMESKLRRLLEDTLPGVKIVDGKFVFNLLPADAPDKGQALEMLRDLVRAPSALYVGDDVTDESVFHLPHDDLLTLRIENRPDTAAEFFLPDLAGMPQFLDMLLERLSGILHAEAASSMRRHR</sequence>
<comment type="cofactor">
    <cofactor evidence="2">
        <name>Mg(2+)</name>
        <dbReference type="ChEBI" id="CHEBI:18420"/>
    </cofactor>
</comment>
<keyword evidence="2" id="KW-0479">Metal-binding</keyword>